<dbReference type="Proteomes" id="UP000436822">
    <property type="component" value="Unassembled WGS sequence"/>
</dbReference>
<keyword evidence="1" id="KW-0472">Membrane</keyword>
<dbReference type="Pfam" id="PF05987">
    <property type="entry name" value="DUF898"/>
    <property type="match status" value="1"/>
</dbReference>
<name>A0A6N6JKA7_9RHOB</name>
<dbReference type="InterPro" id="IPR010295">
    <property type="entry name" value="DUF898"/>
</dbReference>
<dbReference type="EMBL" id="BLJE01000006">
    <property type="protein sequence ID" value="GFE66746.1"/>
    <property type="molecule type" value="Genomic_DNA"/>
</dbReference>
<reference evidence="2 3" key="1">
    <citation type="submission" date="2019-12" db="EMBL/GenBank/DDBJ databases">
        <title>Litoreibacter badius sp. nov., a novel bacteriochlorophyll a-containing bacterium in the genus Litoreibacter.</title>
        <authorList>
            <person name="Kanamuro M."/>
            <person name="Takabe Y."/>
            <person name="Mori K."/>
            <person name="Takaichi S."/>
            <person name="Hanada S."/>
        </authorList>
    </citation>
    <scope>NUCLEOTIDE SEQUENCE [LARGE SCALE GENOMIC DNA]</scope>
    <source>
        <strain evidence="2 3">K6</strain>
    </source>
</reference>
<evidence type="ECO:0000313" key="3">
    <source>
        <dbReference type="Proteomes" id="UP000436822"/>
    </source>
</evidence>
<feature type="transmembrane region" description="Helical" evidence="1">
    <location>
        <begin position="232"/>
        <end position="250"/>
    </location>
</feature>
<feature type="transmembrane region" description="Helical" evidence="1">
    <location>
        <begin position="110"/>
        <end position="132"/>
    </location>
</feature>
<proteinExistence type="predicted"/>
<protein>
    <recommendedName>
        <fullName evidence="4">DUF898 domain-containing protein</fullName>
    </recommendedName>
</protein>
<organism evidence="2 3">
    <name type="scientific">Litoreibacter roseus</name>
    <dbReference type="NCBI Taxonomy" id="2601869"/>
    <lineage>
        <taxon>Bacteria</taxon>
        <taxon>Pseudomonadati</taxon>
        <taxon>Pseudomonadota</taxon>
        <taxon>Alphaproteobacteria</taxon>
        <taxon>Rhodobacterales</taxon>
        <taxon>Roseobacteraceae</taxon>
        <taxon>Litoreibacter</taxon>
    </lineage>
</organism>
<feature type="transmembrane region" description="Helical" evidence="1">
    <location>
        <begin position="152"/>
        <end position="176"/>
    </location>
</feature>
<keyword evidence="1" id="KW-0812">Transmembrane</keyword>
<gene>
    <name evidence="2" type="ORF">KIN_38200</name>
</gene>
<accession>A0A6N6JKA7</accession>
<comment type="caution">
    <text evidence="2">The sequence shown here is derived from an EMBL/GenBank/DDBJ whole genome shotgun (WGS) entry which is preliminary data.</text>
</comment>
<sequence length="397" mass="44387">MNAGAHLENTSYKVKFSGNRAELAKEVSITALLTLFTAGLYKSWMKTRLRRWYWSSVRIGDQPLEYTGLGSEKFLGFMMAVAFLAFYICVVNVILMYLSFSLVYSEHGGAIVSAIGLLPLAFYAQYRARAYLCSRTRWRGIRFALEDGAGGFVWRSLAGLAASVATLGLLLPWMVFQRERYLTDRTWYGSVNLEQGGDWRMLLPHVRYFFIGIVASVLVIALGRLADPHILYGLWGTIPIALAGFLYFRAESFRELMNRKQAGDMKIAAAPPTAKIVRTFMIGNTIVFLFWALAVAAVTNGFTQGFAGLKFSEYMDFVTNNAVQWIVLSTIFLTTAVIYLVWSILNHVFVLVPMTRLFADSVILENTELMARVAQREGEAQTGASGLFEALDMGMGI</sequence>
<keyword evidence="3" id="KW-1185">Reference proteome</keyword>
<dbReference type="AlphaFoldDB" id="A0A6N6JKA7"/>
<feature type="transmembrane region" description="Helical" evidence="1">
    <location>
        <begin position="322"/>
        <end position="345"/>
    </location>
</feature>
<keyword evidence="1" id="KW-1133">Transmembrane helix</keyword>
<evidence type="ECO:0000256" key="1">
    <source>
        <dbReference type="SAM" id="Phobius"/>
    </source>
</evidence>
<feature type="transmembrane region" description="Helical" evidence="1">
    <location>
        <begin position="74"/>
        <end position="98"/>
    </location>
</feature>
<evidence type="ECO:0008006" key="4">
    <source>
        <dbReference type="Google" id="ProtNLM"/>
    </source>
</evidence>
<feature type="transmembrane region" description="Helical" evidence="1">
    <location>
        <begin position="208"/>
        <end position="226"/>
    </location>
</feature>
<evidence type="ECO:0000313" key="2">
    <source>
        <dbReference type="EMBL" id="GFE66746.1"/>
    </source>
</evidence>
<feature type="transmembrane region" description="Helical" evidence="1">
    <location>
        <begin position="280"/>
        <end position="302"/>
    </location>
</feature>